<evidence type="ECO:0000313" key="3">
    <source>
        <dbReference type="Proteomes" id="UP001524383"/>
    </source>
</evidence>
<feature type="transmembrane region" description="Helical" evidence="1">
    <location>
        <begin position="377"/>
        <end position="399"/>
    </location>
</feature>
<gene>
    <name evidence="2" type="ORF">FTO68_00110</name>
</gene>
<feature type="transmembrane region" description="Helical" evidence="1">
    <location>
        <begin position="176"/>
        <end position="200"/>
    </location>
</feature>
<comment type="caution">
    <text evidence="2">The sequence shown here is derived from an EMBL/GenBank/DDBJ whole genome shotgun (WGS) entry which is preliminary data.</text>
</comment>
<evidence type="ECO:0000256" key="1">
    <source>
        <dbReference type="SAM" id="Phobius"/>
    </source>
</evidence>
<keyword evidence="1" id="KW-1133">Transmembrane helix</keyword>
<feature type="transmembrane region" description="Helical" evidence="1">
    <location>
        <begin position="20"/>
        <end position="46"/>
    </location>
</feature>
<feature type="transmembrane region" description="Helical" evidence="1">
    <location>
        <begin position="52"/>
        <end position="76"/>
    </location>
</feature>
<feature type="transmembrane region" description="Helical" evidence="1">
    <location>
        <begin position="277"/>
        <end position="296"/>
    </location>
</feature>
<proteinExistence type="predicted"/>
<keyword evidence="1" id="KW-0812">Transmembrane</keyword>
<dbReference type="Proteomes" id="UP001524383">
    <property type="component" value="Unassembled WGS sequence"/>
</dbReference>
<evidence type="ECO:0000313" key="2">
    <source>
        <dbReference type="EMBL" id="MCQ1537414.1"/>
    </source>
</evidence>
<keyword evidence="1" id="KW-0472">Membrane</keyword>
<keyword evidence="3" id="KW-1185">Reference proteome</keyword>
<feature type="transmembrane region" description="Helical" evidence="1">
    <location>
        <begin position="438"/>
        <end position="453"/>
    </location>
</feature>
<feature type="transmembrane region" description="Helical" evidence="1">
    <location>
        <begin position="351"/>
        <end position="371"/>
    </location>
</feature>
<feature type="transmembrane region" description="Helical" evidence="1">
    <location>
        <begin position="308"/>
        <end position="330"/>
    </location>
</feature>
<name>A0ABD4TGT4_9EURY</name>
<feature type="transmembrane region" description="Helical" evidence="1">
    <location>
        <begin position="138"/>
        <end position="164"/>
    </location>
</feature>
<dbReference type="RefSeq" id="WP_255331317.1">
    <property type="nucleotide sequence ID" value="NZ_VOTZ01000001.1"/>
</dbReference>
<reference evidence="2 3" key="1">
    <citation type="submission" date="2019-08" db="EMBL/GenBank/DDBJ databases">
        <authorList>
            <person name="Chen S.-C."/>
            <person name="Lai M.-C."/>
            <person name="You Y.-T."/>
        </authorList>
    </citation>
    <scope>NUCLEOTIDE SEQUENCE [LARGE SCALE GENOMIC DNA]</scope>
    <source>
        <strain evidence="2 3">P2F9704a</strain>
    </source>
</reference>
<organism evidence="2 3">
    <name type="scientific">Methanocalculus taiwanensis</name>
    <dbReference type="NCBI Taxonomy" id="106207"/>
    <lineage>
        <taxon>Archaea</taxon>
        <taxon>Methanobacteriati</taxon>
        <taxon>Methanobacteriota</taxon>
        <taxon>Stenosarchaea group</taxon>
        <taxon>Methanomicrobia</taxon>
        <taxon>Methanomicrobiales</taxon>
        <taxon>Methanocalculaceae</taxon>
        <taxon>Methanocalculus</taxon>
    </lineage>
</organism>
<dbReference type="EMBL" id="VOTZ01000001">
    <property type="protein sequence ID" value="MCQ1537414.1"/>
    <property type="molecule type" value="Genomic_DNA"/>
</dbReference>
<feature type="transmembrane region" description="Helical" evidence="1">
    <location>
        <begin position="115"/>
        <end position="132"/>
    </location>
</feature>
<accession>A0ABD4TGT4</accession>
<sequence>MLDLFLAMMKEEWRIHSTIFGSLSFALFPVMICGIAFMASFLIPIIQASLPPGYLTLITHGSYLMLGVMVGGFGLLGSEVMNRRFGQVSLLAYSARSLPIRETTIFLTFVVKDTVYYFLLWVLPFGFGYILASPFTGVPLLSALLLLTTLSLSFLFGLSGIFLLSSVYARSTTVFWLLLIILFTGIGGTVLVTAINPALFFPPLLIYNSPSVASFLLAVLILVLLFSIATLLFDPISPGSAKRYPNAFTPLSGRLSFLPDSPLVAKDLLDLFRSGSLIGQTIFSFILPLVVIWFFLSLLEGFLPPQGLIFLVAITTGIIASTMYTWVTMFDTFGPYACLPIDVSTIIAGKLTTCGILQMIPAIFIATVAILSGDVIYLIPSVVLSLSVSFYATAVMVWLSGLSPNVLVYDVKVLAAYLFLVGIAIALLTAAGYSNPDYAYLAVLLAIPSWCFIRRGRAWWNASEPEGF</sequence>
<feature type="transmembrane region" description="Helical" evidence="1">
    <location>
        <begin position="212"/>
        <end position="233"/>
    </location>
</feature>
<evidence type="ECO:0008006" key="4">
    <source>
        <dbReference type="Google" id="ProtNLM"/>
    </source>
</evidence>
<dbReference type="AlphaFoldDB" id="A0ABD4TGT4"/>
<protein>
    <recommendedName>
        <fullName evidence="4">ABC transporter permease</fullName>
    </recommendedName>
</protein>
<feature type="transmembrane region" description="Helical" evidence="1">
    <location>
        <begin position="411"/>
        <end position="432"/>
    </location>
</feature>